<reference evidence="3" key="2">
    <citation type="submission" date="2021-05" db="EMBL/GenBank/DDBJ databases">
        <title>Cloning and multi-omic analysis of chimpanzee cytomegalovirus: a resource for comparative functional genomics.</title>
        <authorList>
            <person name="Phan Q.V."/>
        </authorList>
    </citation>
    <scope>NUCLEOTIDE SEQUENCE</scope>
    <source>
        <strain evidence="3">Heberling</strain>
    </source>
</reference>
<dbReference type="EMBL" id="AF480884">
    <property type="protein sequence ID" value="AAM00785.1"/>
    <property type="molecule type" value="Genomic_DNA"/>
</dbReference>
<proteinExistence type="predicted"/>
<keyword evidence="4" id="KW-1185">Reference proteome</keyword>
<dbReference type="KEGG" id="vg:935456"/>
<evidence type="ECO:0000313" key="4">
    <source>
        <dbReference type="Proteomes" id="UP000099188"/>
    </source>
</evidence>
<keyword evidence="1" id="KW-0812">Transmembrane</keyword>
<dbReference type="GeneID" id="935456"/>
<keyword evidence="1" id="KW-1133">Transmembrane helix</keyword>
<reference evidence="2 4" key="1">
    <citation type="journal article" date="2003" name="J. Gen. Virol.">
        <title>The human cytomegalovirus genome revisited: comparison with the chimpanzee cytomegalovirus genome.</title>
        <authorList>
            <person name="Davison A.J."/>
            <person name="Dolan A."/>
            <person name="Akter P."/>
            <person name="Addison C."/>
            <person name="Dargan D.J."/>
            <person name="Alcendor D.J."/>
            <person name="McGeoch D.J."/>
            <person name="Hayward G.S."/>
        </authorList>
    </citation>
    <scope>NUCLEOTIDE SEQUENCE [LARGE SCALE GENOMIC DNA]</scope>
    <source>
        <strain evidence="2">Heberling</strain>
    </source>
</reference>
<organism evidence="2 4">
    <name type="scientific">Panine betaherpesvirus 2</name>
    <name type="common">Chimpanzee cytomegalovirus</name>
    <dbReference type="NCBI Taxonomy" id="188763"/>
    <lineage>
        <taxon>Viruses</taxon>
        <taxon>Duplodnaviria</taxon>
        <taxon>Heunggongvirae</taxon>
        <taxon>Peploviricota</taxon>
        <taxon>Herviviricetes</taxon>
        <taxon>Herpesvirales</taxon>
        <taxon>Orthoherpesviridae</taxon>
        <taxon>Betaherpesvirinae</taxon>
        <taxon>Cytomegalovirus</taxon>
        <taxon>Cytomegalovirus paninebeta2</taxon>
    </lineage>
</organism>
<protein>
    <submittedName>
        <fullName evidence="2">Membrane glycoprotein US6</fullName>
    </submittedName>
</protein>
<dbReference type="Pfam" id="PF17616">
    <property type="entry name" value="US6"/>
    <property type="match status" value="1"/>
</dbReference>
<dbReference type="InterPro" id="IPR035129">
    <property type="entry name" value="US6"/>
</dbReference>
<dbReference type="Proteomes" id="UP000099188">
    <property type="component" value="Segment"/>
</dbReference>
<dbReference type="OrthoDB" id="36896at10239"/>
<evidence type="ECO:0000256" key="1">
    <source>
        <dbReference type="SAM" id="Phobius"/>
    </source>
</evidence>
<name>Q8QRV3_9BETA</name>
<sequence>MRYLGLLKLLGLALFSVSAGRADPRDAPPEDLLSLFHRRQTCVPKKRIGVSECRNGTEDCDRTGGEEPEDDAAERLTSRWIQTALESYGNKAREGEEEEYRHPEGLINCRQVSRLLPCNASGLRPSHRLLLLMSNCVCEGPAWGVIRFVERHGLIAVSIYLFCMVNAVIFTMVLLCGVRGEQLERSSRRCGS</sequence>
<evidence type="ECO:0000313" key="2">
    <source>
        <dbReference type="EMBL" id="AAM00785.1"/>
    </source>
</evidence>
<accession>Q8QRV3</accession>
<gene>
    <name evidence="2" type="primary">US6</name>
    <name evidence="2" type="ORF">CCMVgp137</name>
</gene>
<evidence type="ECO:0000313" key="3">
    <source>
        <dbReference type="EMBL" id="QXV67899.1"/>
    </source>
</evidence>
<dbReference type="EMBL" id="MZ151943">
    <property type="protein sequence ID" value="QXV67899.1"/>
    <property type="molecule type" value="Genomic_DNA"/>
</dbReference>
<keyword evidence="1" id="KW-0472">Membrane</keyword>
<dbReference type="RefSeq" id="NP_612779.1">
    <property type="nucleotide sequence ID" value="NC_003521.1"/>
</dbReference>
<feature type="transmembrane region" description="Helical" evidence="1">
    <location>
        <begin position="154"/>
        <end position="178"/>
    </location>
</feature>